<evidence type="ECO:0000256" key="2">
    <source>
        <dbReference type="ARBA" id="ARBA00023295"/>
    </source>
</evidence>
<evidence type="ECO:0000259" key="6">
    <source>
        <dbReference type="Pfam" id="PF14509"/>
    </source>
</evidence>
<feature type="domain" description="Glycosyl-hydrolase 97 C-terminal oligomerisation" evidence="6">
    <location>
        <begin position="560"/>
        <end position="650"/>
    </location>
</feature>
<sequence length="654" mass="71349">MVKNFISALAVGVMAAPGAMALTPESNPVKLPVSSPDGRIVASIVATPGKPLSYTVKRDGRPVLLPSALGLQLQGADLSGALTATAASKTTAISDDYRMAVGKKRDISYRANEKTWTVQNAQNQKMDIVFRVSNDGVAFRYVVAEPSLPRKTLVQERTTFAFPGTAKAWLQPMSVAQTGWERTNPSYEEHYKMDIAVGTASPSPAGWVFPALFKSGETWVALSEAGIDGTYQASRLAPESNDGVYSIGNPMPAEAYGGKGLLADVKGTLTTPWRLIALGSLATVTDSTLGTDLAAPAIRFDEKLVKPGHASWSWALLKDDGTVYDVQKKFIDYAADMHWDYTLIDADWDQKIGYEKVKQLADYAATKNVGLLLWYNSSGPWNGTKYTPKGKLLTHEQRVAEFKRIRDMGIKGVKIDFFNGDSQAMMAYYVDILNDAAAAGLLVNFHGSTLPRGWHRTWPNLMTMESVKGFEFTSFEQKDEDAMPTHVAMLPFTRNLFDPMDFTPMVFRDIPNIKRTTSNGFELATSVLMLSGIQHFAERPEGMATAPGYVKDFLRELPRSWDDSRYVDGYPGQYAVIARRAGDTWYIAGINATESDKTITLDLSFAGSGAARIIADGEAVTGNPASFSQRSLAAGTKAVVTIKPRGGFVITKKQ</sequence>
<evidence type="ECO:0000259" key="5">
    <source>
        <dbReference type="Pfam" id="PF14508"/>
    </source>
</evidence>
<name>A0ABZ0Y3M8_9BURK</name>
<dbReference type="Pfam" id="PF14508">
    <property type="entry name" value="GH97_N"/>
    <property type="match status" value="1"/>
</dbReference>
<dbReference type="PANTHER" id="PTHR35803">
    <property type="entry name" value="GLUCAN 1,4-ALPHA-GLUCOSIDASE SUSB-RELATED"/>
    <property type="match status" value="1"/>
</dbReference>
<feature type="domain" description="Glycosyl-hydrolase 97 N-terminal" evidence="5">
    <location>
        <begin position="33"/>
        <end position="296"/>
    </location>
</feature>
<feature type="chain" id="PRO_5045741676" evidence="3">
    <location>
        <begin position="22"/>
        <end position="654"/>
    </location>
</feature>
<dbReference type="InterPro" id="IPR029486">
    <property type="entry name" value="GH97_N"/>
</dbReference>
<keyword evidence="3" id="KW-0732">Signal</keyword>
<dbReference type="InterPro" id="IPR029483">
    <property type="entry name" value="GH97_C"/>
</dbReference>
<evidence type="ECO:0000256" key="3">
    <source>
        <dbReference type="SAM" id="SignalP"/>
    </source>
</evidence>
<feature type="domain" description="Glycosyl-hydrolase 97 catalytic" evidence="4">
    <location>
        <begin position="314"/>
        <end position="467"/>
    </location>
</feature>
<evidence type="ECO:0000313" key="7">
    <source>
        <dbReference type="EMBL" id="WQH06428.1"/>
    </source>
</evidence>
<dbReference type="InterPro" id="IPR052720">
    <property type="entry name" value="Glycosyl_hydrolase_97"/>
</dbReference>
<dbReference type="InterPro" id="IPR014718">
    <property type="entry name" value="GH-type_carb-bd"/>
</dbReference>
<dbReference type="InterPro" id="IPR017853">
    <property type="entry name" value="GH"/>
</dbReference>
<dbReference type="PANTHER" id="PTHR35803:SF2">
    <property type="entry name" value="RETAINING ALPHA-GALACTOSIDASE"/>
    <property type="match status" value="1"/>
</dbReference>
<dbReference type="Pfam" id="PF14509">
    <property type="entry name" value="GH97_C"/>
    <property type="match status" value="1"/>
</dbReference>
<dbReference type="InterPro" id="IPR013785">
    <property type="entry name" value="Aldolase_TIM"/>
</dbReference>
<dbReference type="GeneID" id="43164101"/>
<reference evidence="7 8" key="1">
    <citation type="submission" date="2023-11" db="EMBL/GenBank/DDBJ databases">
        <title>MicrobeMod: A computational toolkit for identifying prokaryotic methylation and restriction-modification with nanopore sequencing.</title>
        <authorList>
            <person name="Crits-Christoph A."/>
            <person name="Kang S.C."/>
            <person name="Lee H."/>
            <person name="Ostrov N."/>
        </authorList>
    </citation>
    <scope>NUCLEOTIDE SEQUENCE [LARGE SCALE GENOMIC DNA]</scope>
    <source>
        <strain evidence="7 8">ATCC 25935</strain>
    </source>
</reference>
<keyword evidence="1 7" id="KW-0378">Hydrolase</keyword>
<dbReference type="InterPro" id="IPR013780">
    <property type="entry name" value="Glyco_hydro_b"/>
</dbReference>
<keyword evidence="8" id="KW-1185">Reference proteome</keyword>
<dbReference type="Gene3D" id="2.60.40.1180">
    <property type="entry name" value="Golgi alpha-mannosidase II"/>
    <property type="match status" value="1"/>
</dbReference>
<dbReference type="Gene3D" id="3.20.20.70">
    <property type="entry name" value="Aldolase class I"/>
    <property type="match status" value="1"/>
</dbReference>
<dbReference type="Pfam" id="PF10566">
    <property type="entry name" value="Glyco_hydro_97"/>
    <property type="match status" value="1"/>
</dbReference>
<dbReference type="SUPFAM" id="SSF51445">
    <property type="entry name" value="(Trans)glycosidases"/>
    <property type="match status" value="1"/>
</dbReference>
<dbReference type="InterPro" id="IPR019563">
    <property type="entry name" value="GH97_catalytic"/>
</dbReference>
<evidence type="ECO:0000256" key="1">
    <source>
        <dbReference type="ARBA" id="ARBA00022801"/>
    </source>
</evidence>
<gene>
    <name evidence="7" type="ORF">SR858_08920</name>
</gene>
<accession>A0ABZ0Y3M8</accession>
<dbReference type="RefSeq" id="WP_019922409.1">
    <property type="nucleotide sequence ID" value="NZ_CP140152.1"/>
</dbReference>
<evidence type="ECO:0000313" key="8">
    <source>
        <dbReference type="Proteomes" id="UP001326110"/>
    </source>
</evidence>
<dbReference type="Gene3D" id="2.70.98.10">
    <property type="match status" value="1"/>
</dbReference>
<dbReference type="GO" id="GO:0016787">
    <property type="term" value="F:hydrolase activity"/>
    <property type="evidence" value="ECO:0007669"/>
    <property type="project" value="UniProtKB-KW"/>
</dbReference>
<protein>
    <submittedName>
        <fullName evidence="7">Glycoside hydrolase family 97 catalytic domain-containing protein</fullName>
    </submittedName>
</protein>
<dbReference type="Proteomes" id="UP001326110">
    <property type="component" value="Chromosome"/>
</dbReference>
<proteinExistence type="predicted"/>
<keyword evidence="2" id="KW-0326">Glycosidase</keyword>
<evidence type="ECO:0000259" key="4">
    <source>
        <dbReference type="Pfam" id="PF10566"/>
    </source>
</evidence>
<organism evidence="7 8">
    <name type="scientific">Duganella zoogloeoides</name>
    <dbReference type="NCBI Taxonomy" id="75659"/>
    <lineage>
        <taxon>Bacteria</taxon>
        <taxon>Pseudomonadati</taxon>
        <taxon>Pseudomonadota</taxon>
        <taxon>Betaproteobacteria</taxon>
        <taxon>Burkholderiales</taxon>
        <taxon>Oxalobacteraceae</taxon>
        <taxon>Telluria group</taxon>
        <taxon>Duganella</taxon>
    </lineage>
</organism>
<feature type="signal peptide" evidence="3">
    <location>
        <begin position="1"/>
        <end position="21"/>
    </location>
</feature>
<dbReference type="EMBL" id="CP140152">
    <property type="protein sequence ID" value="WQH06428.1"/>
    <property type="molecule type" value="Genomic_DNA"/>
</dbReference>